<dbReference type="EMBL" id="QGNW01000005">
    <property type="protein sequence ID" value="RVX21297.1"/>
    <property type="molecule type" value="Genomic_DNA"/>
</dbReference>
<keyword evidence="1" id="KW-0808">Transferase</keyword>
<evidence type="ECO:0000313" key="3">
    <source>
        <dbReference type="Proteomes" id="UP000288805"/>
    </source>
</evidence>
<sequence>MQGKEQFAIYSETNLSGREASTHRTQNCNGVSEPLLVTELVDGVFIGCTINHMIVDDTSFWYETKAASTIAPTIFWAPVQLGMVTMKEGELLKLGLDHAAWQLNKVISTYTEAEASHQLLESWVKNPKPSTSLLCECFTNSDNENLCLSFTILN</sequence>
<accession>A0A438KJC2</accession>
<dbReference type="PANTHER" id="PTHR31896:SF43">
    <property type="entry name" value="PROTEIN ENHANCED PSEUDOMONAS SUSCEPTIBILITY 1"/>
    <property type="match status" value="1"/>
</dbReference>
<gene>
    <name evidence="2" type="ORF">CK203_001731</name>
</gene>
<protein>
    <submittedName>
        <fullName evidence="2">Uncharacterized protein</fullName>
    </submittedName>
</protein>
<dbReference type="PANTHER" id="PTHR31896">
    <property type="entry name" value="FAMILY REGULATORY PROTEIN, PUTATIVE (AFU_ORTHOLOGUE AFUA_3G14730)-RELATED"/>
    <property type="match status" value="1"/>
</dbReference>
<name>A0A438KJC2_VITVI</name>
<comment type="caution">
    <text evidence="2">The sequence shown here is derived from an EMBL/GenBank/DDBJ whole genome shotgun (WGS) entry which is preliminary data.</text>
</comment>
<reference evidence="2 3" key="1">
    <citation type="journal article" date="2018" name="PLoS Genet.">
        <title>Population sequencing reveals clonal diversity and ancestral inbreeding in the grapevine cultivar Chardonnay.</title>
        <authorList>
            <person name="Roach M.J."/>
            <person name="Johnson D.L."/>
            <person name="Bohlmann J."/>
            <person name="van Vuuren H.J."/>
            <person name="Jones S.J."/>
            <person name="Pretorius I.S."/>
            <person name="Schmidt S.A."/>
            <person name="Borneman A.R."/>
        </authorList>
    </citation>
    <scope>NUCLEOTIDE SEQUENCE [LARGE SCALE GENOMIC DNA]</scope>
    <source>
        <strain evidence="3">cv. Chardonnay</strain>
        <tissue evidence="2">Leaf</tissue>
    </source>
</reference>
<dbReference type="InterPro" id="IPR051283">
    <property type="entry name" value="Sec_Metabolite_Acyltrans"/>
</dbReference>
<evidence type="ECO:0000313" key="2">
    <source>
        <dbReference type="EMBL" id="RVX21297.1"/>
    </source>
</evidence>
<dbReference type="Proteomes" id="UP000288805">
    <property type="component" value="Unassembled WGS sequence"/>
</dbReference>
<dbReference type="GO" id="GO:0016740">
    <property type="term" value="F:transferase activity"/>
    <property type="evidence" value="ECO:0007669"/>
    <property type="project" value="UniProtKB-KW"/>
</dbReference>
<organism evidence="2 3">
    <name type="scientific">Vitis vinifera</name>
    <name type="common">Grape</name>
    <dbReference type="NCBI Taxonomy" id="29760"/>
    <lineage>
        <taxon>Eukaryota</taxon>
        <taxon>Viridiplantae</taxon>
        <taxon>Streptophyta</taxon>
        <taxon>Embryophyta</taxon>
        <taxon>Tracheophyta</taxon>
        <taxon>Spermatophyta</taxon>
        <taxon>Magnoliopsida</taxon>
        <taxon>eudicotyledons</taxon>
        <taxon>Gunneridae</taxon>
        <taxon>Pentapetalae</taxon>
        <taxon>rosids</taxon>
        <taxon>Vitales</taxon>
        <taxon>Vitaceae</taxon>
        <taxon>Viteae</taxon>
        <taxon>Vitis</taxon>
    </lineage>
</organism>
<proteinExistence type="predicted"/>
<dbReference type="AlphaFoldDB" id="A0A438KJC2"/>
<evidence type="ECO:0000256" key="1">
    <source>
        <dbReference type="ARBA" id="ARBA00022679"/>
    </source>
</evidence>